<keyword evidence="5" id="KW-0804">Transcription</keyword>
<keyword evidence="8" id="KW-1185">Reference proteome</keyword>
<dbReference type="InterPro" id="IPR015424">
    <property type="entry name" value="PyrdxlP-dep_Trfase"/>
</dbReference>
<dbReference type="PANTHER" id="PTHR46577">
    <property type="entry name" value="HTH-TYPE TRANSCRIPTIONAL REGULATORY PROTEIN GABR"/>
    <property type="match status" value="1"/>
</dbReference>
<name>A0A3D9YU82_9HYPH</name>
<dbReference type="GO" id="GO:0003700">
    <property type="term" value="F:DNA-binding transcription factor activity"/>
    <property type="evidence" value="ECO:0007669"/>
    <property type="project" value="InterPro"/>
</dbReference>
<keyword evidence="3" id="KW-0805">Transcription regulation</keyword>
<dbReference type="InterPro" id="IPR036390">
    <property type="entry name" value="WH_DNA-bd_sf"/>
</dbReference>
<dbReference type="AlphaFoldDB" id="A0A3D9YU82"/>
<organism evidence="7 8">
    <name type="scientific">Methylovirgula ligni</name>
    <dbReference type="NCBI Taxonomy" id="569860"/>
    <lineage>
        <taxon>Bacteria</taxon>
        <taxon>Pseudomonadati</taxon>
        <taxon>Pseudomonadota</taxon>
        <taxon>Alphaproteobacteria</taxon>
        <taxon>Hyphomicrobiales</taxon>
        <taxon>Beijerinckiaceae</taxon>
        <taxon>Methylovirgula</taxon>
    </lineage>
</organism>
<comment type="caution">
    <text evidence="7">The sequence shown here is derived from an EMBL/GenBank/DDBJ whole genome shotgun (WGS) entry which is preliminary data.</text>
</comment>
<dbReference type="Pfam" id="PF00155">
    <property type="entry name" value="Aminotran_1_2"/>
    <property type="match status" value="1"/>
</dbReference>
<reference evidence="7 8" key="1">
    <citation type="submission" date="2018-08" db="EMBL/GenBank/DDBJ databases">
        <title>Genomic Encyclopedia of Type Strains, Phase IV (KMG-IV): sequencing the most valuable type-strain genomes for metagenomic binning, comparative biology and taxonomic classification.</title>
        <authorList>
            <person name="Goeker M."/>
        </authorList>
    </citation>
    <scope>NUCLEOTIDE SEQUENCE [LARGE SCALE GENOMIC DNA]</scope>
    <source>
        <strain evidence="7 8">BW863</strain>
    </source>
</reference>
<dbReference type="InterPro" id="IPR051446">
    <property type="entry name" value="HTH_trans_reg/aminotransferase"/>
</dbReference>
<dbReference type="PRINTS" id="PR00035">
    <property type="entry name" value="HTHGNTR"/>
</dbReference>
<evidence type="ECO:0000256" key="1">
    <source>
        <dbReference type="ARBA" id="ARBA00005384"/>
    </source>
</evidence>
<evidence type="ECO:0000256" key="3">
    <source>
        <dbReference type="ARBA" id="ARBA00023015"/>
    </source>
</evidence>
<dbReference type="SUPFAM" id="SSF53383">
    <property type="entry name" value="PLP-dependent transferases"/>
    <property type="match status" value="1"/>
</dbReference>
<dbReference type="Gene3D" id="3.40.640.10">
    <property type="entry name" value="Type I PLP-dependent aspartate aminotransferase-like (Major domain)"/>
    <property type="match status" value="1"/>
</dbReference>
<dbReference type="SMART" id="SM00345">
    <property type="entry name" value="HTH_GNTR"/>
    <property type="match status" value="1"/>
</dbReference>
<keyword evidence="2" id="KW-0663">Pyridoxal phosphate</keyword>
<dbReference type="CDD" id="cd00609">
    <property type="entry name" value="AAT_like"/>
    <property type="match status" value="1"/>
</dbReference>
<dbReference type="InterPro" id="IPR015421">
    <property type="entry name" value="PyrdxlP-dep_Trfase_major"/>
</dbReference>
<dbReference type="PANTHER" id="PTHR46577:SF2">
    <property type="entry name" value="TRANSCRIPTIONAL REGULATORY PROTEIN"/>
    <property type="match status" value="1"/>
</dbReference>
<dbReference type="InterPro" id="IPR004839">
    <property type="entry name" value="Aminotransferase_I/II_large"/>
</dbReference>
<feature type="domain" description="HTH gntR-type" evidence="6">
    <location>
        <begin position="17"/>
        <end position="85"/>
    </location>
</feature>
<dbReference type="OrthoDB" id="9808770at2"/>
<dbReference type="Gene3D" id="1.10.10.10">
    <property type="entry name" value="Winged helix-like DNA-binding domain superfamily/Winged helix DNA-binding domain"/>
    <property type="match status" value="1"/>
</dbReference>
<dbReference type="RefSeq" id="WP_115836723.1">
    <property type="nucleotide sequence ID" value="NZ_CP025086.1"/>
</dbReference>
<proteinExistence type="inferred from homology"/>
<keyword evidence="4" id="KW-0238">DNA-binding</keyword>
<dbReference type="Pfam" id="PF00392">
    <property type="entry name" value="GntR"/>
    <property type="match status" value="1"/>
</dbReference>
<dbReference type="EMBL" id="QUMO01000003">
    <property type="protein sequence ID" value="REF86156.1"/>
    <property type="molecule type" value="Genomic_DNA"/>
</dbReference>
<dbReference type="SUPFAM" id="SSF46785">
    <property type="entry name" value="Winged helix' DNA-binding domain"/>
    <property type="match status" value="1"/>
</dbReference>
<sequence>MLRPWNPNLIVRAEGRGSLSVRIAQAIIEEIQRGRLTAGDSLPGTRDLAKDLEVNRKTVVQAYDELAAQGWVTTDQRRGTFIARNIRDGAPHKPEPEPAQTFGELRGSAVKPPLLWPRQGKVSFDDGVPDQRLIPTMAIAQAYAGAARAASRQRLLGYGDPRGTEALRQSISKMLNMTRGLNTTPDNICVTRGSQMALYVIAHSIVAKDDTVIFEELTYPPAVQAFTLAGAKVQAAKLGPEGIDLNHLEAICRRTRVRAVYLTPGHQFPTTVVLRPSARLRLRALAAQFGFIVVEDDYDHEFQFDHQPMFPLASNDQSGQIVYVGSFSKVLSPSLRVGYVAAPTHLIQQIGNWIGAIDRQGDPITELAIVELIESGQLRRHIKRVHAIFDKRRTTFAEALQDELGDLASFDIPTGGLAFWVRFAEDFDLGKLEQRRPQGAPQFLTSAQCAVGAKAKPAARLGFASLDAHEMQTMIERLRDAVEGG</sequence>
<dbReference type="GO" id="GO:0030170">
    <property type="term" value="F:pyridoxal phosphate binding"/>
    <property type="evidence" value="ECO:0007669"/>
    <property type="project" value="InterPro"/>
</dbReference>
<protein>
    <submittedName>
        <fullName evidence="7">GntR family transcriptional regulator</fullName>
    </submittedName>
</protein>
<comment type="similarity">
    <text evidence="1">In the C-terminal section; belongs to the class-I pyridoxal-phosphate-dependent aminotransferase family.</text>
</comment>
<dbReference type="PROSITE" id="PS50949">
    <property type="entry name" value="HTH_GNTR"/>
    <property type="match status" value="1"/>
</dbReference>
<evidence type="ECO:0000256" key="5">
    <source>
        <dbReference type="ARBA" id="ARBA00023163"/>
    </source>
</evidence>
<evidence type="ECO:0000256" key="2">
    <source>
        <dbReference type="ARBA" id="ARBA00022898"/>
    </source>
</evidence>
<accession>A0A3D9YU82</accession>
<dbReference type="InterPro" id="IPR000524">
    <property type="entry name" value="Tscrpt_reg_HTH_GntR"/>
</dbReference>
<evidence type="ECO:0000259" key="6">
    <source>
        <dbReference type="PROSITE" id="PS50949"/>
    </source>
</evidence>
<evidence type="ECO:0000256" key="4">
    <source>
        <dbReference type="ARBA" id="ARBA00023125"/>
    </source>
</evidence>
<dbReference type="Proteomes" id="UP000256900">
    <property type="component" value="Unassembled WGS sequence"/>
</dbReference>
<dbReference type="CDD" id="cd07377">
    <property type="entry name" value="WHTH_GntR"/>
    <property type="match status" value="1"/>
</dbReference>
<dbReference type="GO" id="GO:0003677">
    <property type="term" value="F:DNA binding"/>
    <property type="evidence" value="ECO:0007669"/>
    <property type="project" value="UniProtKB-KW"/>
</dbReference>
<dbReference type="InterPro" id="IPR036388">
    <property type="entry name" value="WH-like_DNA-bd_sf"/>
</dbReference>
<evidence type="ECO:0000313" key="8">
    <source>
        <dbReference type="Proteomes" id="UP000256900"/>
    </source>
</evidence>
<evidence type="ECO:0000313" key="7">
    <source>
        <dbReference type="EMBL" id="REF86156.1"/>
    </source>
</evidence>
<gene>
    <name evidence="7" type="ORF">DES32_2201</name>
</gene>